<reference evidence="1 2" key="1">
    <citation type="submission" date="2019-03" db="EMBL/GenBank/DDBJ databases">
        <title>Single cell metagenomics reveals metabolic interactions within the superorganism composed of flagellate Streblomastix strix and complex community of Bacteroidetes bacteria on its surface.</title>
        <authorList>
            <person name="Treitli S.C."/>
            <person name="Kolisko M."/>
            <person name="Husnik F."/>
            <person name="Keeling P."/>
            <person name="Hampl V."/>
        </authorList>
    </citation>
    <scope>NUCLEOTIDE SEQUENCE [LARGE SCALE GENOMIC DNA]</scope>
    <source>
        <strain evidence="1">ST1C</strain>
    </source>
</reference>
<protein>
    <submittedName>
        <fullName evidence="1">Uncharacterized protein</fullName>
    </submittedName>
</protein>
<accession>A0A5J4V6B3</accession>
<organism evidence="1 2">
    <name type="scientific">Streblomastix strix</name>
    <dbReference type="NCBI Taxonomy" id="222440"/>
    <lineage>
        <taxon>Eukaryota</taxon>
        <taxon>Metamonada</taxon>
        <taxon>Preaxostyla</taxon>
        <taxon>Oxymonadida</taxon>
        <taxon>Streblomastigidae</taxon>
        <taxon>Streblomastix</taxon>
    </lineage>
</organism>
<dbReference type="AlphaFoldDB" id="A0A5J4V6B3"/>
<sequence>MSIFYFRLSETAERRLKFSNNNKTENQVSLRLAPERANAIETYKVHETENENQVQNWQFMNGLIDYRNNFRKITGASAYTIRHLAITELVKLDVTERNLATFIHYNQKFAYLSSNTVFTHPQKEPMTQQGN</sequence>
<evidence type="ECO:0000313" key="2">
    <source>
        <dbReference type="Proteomes" id="UP000324800"/>
    </source>
</evidence>
<comment type="caution">
    <text evidence="1">The sequence shown here is derived from an EMBL/GenBank/DDBJ whole genome shotgun (WGS) entry which is preliminary data.</text>
</comment>
<name>A0A5J4V6B3_9EUKA</name>
<dbReference type="EMBL" id="SNRW01009686">
    <property type="protein sequence ID" value="KAA6377625.1"/>
    <property type="molecule type" value="Genomic_DNA"/>
</dbReference>
<evidence type="ECO:0000313" key="1">
    <source>
        <dbReference type="EMBL" id="KAA6377625.1"/>
    </source>
</evidence>
<proteinExistence type="predicted"/>
<gene>
    <name evidence="1" type="ORF">EZS28_026847</name>
</gene>
<dbReference type="Proteomes" id="UP000324800">
    <property type="component" value="Unassembled WGS sequence"/>
</dbReference>